<dbReference type="PATRIC" id="fig|1278076.4.peg.600"/>
<dbReference type="SUPFAM" id="SSF54427">
    <property type="entry name" value="NTF2-like"/>
    <property type="match status" value="1"/>
</dbReference>
<reference evidence="1 2" key="1">
    <citation type="journal article" date="2013" name="Genome Announc.">
        <title>Draft Genome Sequence of Rhodococcus ruber Strain BKS 20-38.</title>
        <authorList>
            <person name="Bala M."/>
            <person name="Kumar S."/>
            <person name="Raghava G.P."/>
            <person name="Mayilraj S."/>
        </authorList>
    </citation>
    <scope>NUCLEOTIDE SEQUENCE [LARGE SCALE GENOMIC DNA]</scope>
    <source>
        <strain evidence="1 2">BKS 20-38</strain>
    </source>
</reference>
<dbReference type="Pfam" id="PF07366">
    <property type="entry name" value="SnoaL"/>
    <property type="match status" value="1"/>
</dbReference>
<accession>M3A330</accession>
<evidence type="ECO:0000313" key="1">
    <source>
        <dbReference type="EMBL" id="EME66849.1"/>
    </source>
</evidence>
<name>M3A330_9NOCA</name>
<dbReference type="RefSeq" id="WP_003934663.1">
    <property type="nucleotide sequence ID" value="NZ_AOEX01000016.1"/>
</dbReference>
<gene>
    <name evidence="1" type="ORF">G352_02894</name>
</gene>
<dbReference type="AlphaFoldDB" id="M3A330"/>
<dbReference type="Gene3D" id="3.10.450.50">
    <property type="match status" value="1"/>
</dbReference>
<dbReference type="InterPro" id="IPR009959">
    <property type="entry name" value="Cyclase_SnoaL-like"/>
</dbReference>
<dbReference type="EMBL" id="AOEX01000016">
    <property type="protein sequence ID" value="EME66849.1"/>
    <property type="molecule type" value="Genomic_DNA"/>
</dbReference>
<dbReference type="GO" id="GO:0030638">
    <property type="term" value="P:polyketide metabolic process"/>
    <property type="evidence" value="ECO:0007669"/>
    <property type="project" value="InterPro"/>
</dbReference>
<proteinExistence type="predicted"/>
<dbReference type="Proteomes" id="UP000011731">
    <property type="component" value="Unassembled WGS sequence"/>
</dbReference>
<protein>
    <submittedName>
        <fullName evidence="1">Cyclase</fullName>
    </submittedName>
</protein>
<evidence type="ECO:0000313" key="2">
    <source>
        <dbReference type="Proteomes" id="UP000011731"/>
    </source>
</evidence>
<comment type="caution">
    <text evidence="1">The sequence shown here is derived from an EMBL/GenBank/DDBJ whole genome shotgun (WGS) entry which is preliminary data.</text>
</comment>
<keyword evidence="2" id="KW-1185">Reference proteome</keyword>
<organism evidence="1 2">
    <name type="scientific">Rhodococcus ruber BKS 20-38</name>
    <dbReference type="NCBI Taxonomy" id="1278076"/>
    <lineage>
        <taxon>Bacteria</taxon>
        <taxon>Bacillati</taxon>
        <taxon>Actinomycetota</taxon>
        <taxon>Actinomycetes</taxon>
        <taxon>Mycobacteriales</taxon>
        <taxon>Nocardiaceae</taxon>
        <taxon>Rhodococcus</taxon>
    </lineage>
</organism>
<sequence>MTVTDEDVVRRYYEQMNNDRRNDLAGELFTGDHRMHDPQVPTAPGPQGMVDTVSVYQTAVNGHWQIEEIFSAGDRVVVRWTGTGTHVGEINGIPPTGKDIRVDAIAVHRMADGKIAETWEVWDTLGFLQQLGVVPTDPNPTVDDG</sequence>
<dbReference type="InterPro" id="IPR032710">
    <property type="entry name" value="NTF2-like_dom_sf"/>
</dbReference>
<dbReference type="PANTHER" id="PTHR38436">
    <property type="entry name" value="POLYKETIDE CYCLASE SNOAL-LIKE DOMAIN"/>
    <property type="match status" value="1"/>
</dbReference>
<dbReference type="PANTHER" id="PTHR38436:SF1">
    <property type="entry name" value="ESTER CYCLASE"/>
    <property type="match status" value="1"/>
</dbReference>